<name>A0A9D1XBV4_9BACT</name>
<reference evidence="1" key="2">
    <citation type="submission" date="2021-04" db="EMBL/GenBank/DDBJ databases">
        <authorList>
            <person name="Gilroy R."/>
        </authorList>
    </citation>
    <scope>NUCLEOTIDE SEQUENCE</scope>
    <source>
        <strain evidence="1">ChiGjej6B6-14162</strain>
    </source>
</reference>
<protein>
    <submittedName>
        <fullName evidence="1">YhcH/YjgK/YiaL family protein</fullName>
    </submittedName>
</protein>
<sequence>MILDSIENSKRFEVLHPLLKPAFDYIKSTDFTKMEDGKYEFGENGIMSVTISSFNGKSKTDAFIEAHKKYIDIQVPLLGIEKIGWKPGDQLMEVSVPYDEAEDLTFYIDRPTAFTKIYPGQFAIYFPEDGHAPGIGQGFIRKAVIKIPVEV</sequence>
<dbReference type="PANTHER" id="PTHR34986">
    <property type="entry name" value="EVOLVED BETA-GALACTOSIDASE SUBUNIT BETA"/>
    <property type="match status" value="1"/>
</dbReference>
<gene>
    <name evidence="1" type="ORF">H9977_08940</name>
</gene>
<dbReference type="InterPro" id="IPR004375">
    <property type="entry name" value="NanQ/TabA/YiaL"/>
</dbReference>
<accession>A0A9D1XBV4</accession>
<proteinExistence type="predicted"/>
<evidence type="ECO:0000313" key="2">
    <source>
        <dbReference type="Proteomes" id="UP000886740"/>
    </source>
</evidence>
<dbReference type="GO" id="GO:0005829">
    <property type="term" value="C:cytosol"/>
    <property type="evidence" value="ECO:0007669"/>
    <property type="project" value="TreeGrafter"/>
</dbReference>
<evidence type="ECO:0000313" key="1">
    <source>
        <dbReference type="EMBL" id="HIX75140.1"/>
    </source>
</evidence>
<dbReference type="EMBL" id="DXEL01000059">
    <property type="protein sequence ID" value="HIX75140.1"/>
    <property type="molecule type" value="Genomic_DNA"/>
</dbReference>
<dbReference type="SUPFAM" id="SSF51197">
    <property type="entry name" value="Clavaminate synthase-like"/>
    <property type="match status" value="1"/>
</dbReference>
<dbReference type="Proteomes" id="UP000886740">
    <property type="component" value="Unassembled WGS sequence"/>
</dbReference>
<organism evidence="1 2">
    <name type="scientific">Candidatus Parabacteroides intestinipullorum</name>
    <dbReference type="NCBI Taxonomy" id="2838723"/>
    <lineage>
        <taxon>Bacteria</taxon>
        <taxon>Pseudomonadati</taxon>
        <taxon>Bacteroidota</taxon>
        <taxon>Bacteroidia</taxon>
        <taxon>Bacteroidales</taxon>
        <taxon>Tannerellaceae</taxon>
        <taxon>Parabacteroides</taxon>
    </lineage>
</organism>
<dbReference type="Pfam" id="PF04074">
    <property type="entry name" value="DUF386"/>
    <property type="match status" value="1"/>
</dbReference>
<comment type="caution">
    <text evidence="1">The sequence shown here is derived from an EMBL/GenBank/DDBJ whole genome shotgun (WGS) entry which is preliminary data.</text>
</comment>
<dbReference type="InterPro" id="IPR037012">
    <property type="entry name" value="NanQ/TabA/YiaL_sf"/>
</dbReference>
<dbReference type="AlphaFoldDB" id="A0A9D1XBV4"/>
<dbReference type="PANTHER" id="PTHR34986:SF1">
    <property type="entry name" value="PROTEIN YIAL"/>
    <property type="match status" value="1"/>
</dbReference>
<dbReference type="Gene3D" id="2.60.120.370">
    <property type="entry name" value="YhcH/YjgK/YiaL"/>
    <property type="match status" value="1"/>
</dbReference>
<dbReference type="NCBIfam" id="TIGR00022">
    <property type="entry name" value="YhcH/YjgK/YiaL family protein"/>
    <property type="match status" value="1"/>
</dbReference>
<reference evidence="1" key="1">
    <citation type="journal article" date="2021" name="PeerJ">
        <title>Extensive microbial diversity within the chicken gut microbiome revealed by metagenomics and culture.</title>
        <authorList>
            <person name="Gilroy R."/>
            <person name="Ravi A."/>
            <person name="Getino M."/>
            <person name="Pursley I."/>
            <person name="Horton D.L."/>
            <person name="Alikhan N.F."/>
            <person name="Baker D."/>
            <person name="Gharbi K."/>
            <person name="Hall N."/>
            <person name="Watson M."/>
            <person name="Adriaenssens E.M."/>
            <person name="Foster-Nyarko E."/>
            <person name="Jarju S."/>
            <person name="Secka A."/>
            <person name="Antonio M."/>
            <person name="Oren A."/>
            <person name="Chaudhuri R.R."/>
            <person name="La Ragione R."/>
            <person name="Hildebrand F."/>
            <person name="Pallen M.J."/>
        </authorList>
    </citation>
    <scope>NUCLEOTIDE SEQUENCE</scope>
    <source>
        <strain evidence="1">ChiGjej6B6-14162</strain>
    </source>
</reference>